<sequence>MAFSDRCRTALRNLEAMVRDDHAKLDLMQRACGELFLIDGKKPSPIEEVELLDAFVNYFSPKCDDETKMHIFGEVFPIDMDVPTERLHFLSKITSLAIYLGHIPLLEIIALWLKVSHLLFVASSQLFQASLLIRSDLADVNEIGQPPTALIHCIISWLQAARSLARPHHSASSHSLAPNWTSIDWSALIRRYKFYTQPHCTAELVCTYCPPVPIGFVWWTVFSPVRLET</sequence>
<dbReference type="Pfam" id="PF14964">
    <property type="entry name" value="INTS15"/>
    <property type="match status" value="1"/>
</dbReference>
<evidence type="ECO:0000313" key="1">
    <source>
        <dbReference type="EMBL" id="KAA0188637.1"/>
    </source>
</evidence>
<accession>A0A8E0RUY1</accession>
<dbReference type="AlphaFoldDB" id="A0A8E0RUY1"/>
<gene>
    <name evidence="1" type="ORF">FBUS_04403</name>
</gene>
<protein>
    <submittedName>
        <fullName evidence="1">Uncharacterized protein</fullName>
    </submittedName>
</protein>
<organism evidence="1 2">
    <name type="scientific">Fasciolopsis buskii</name>
    <dbReference type="NCBI Taxonomy" id="27845"/>
    <lineage>
        <taxon>Eukaryota</taxon>
        <taxon>Metazoa</taxon>
        <taxon>Spiralia</taxon>
        <taxon>Lophotrochozoa</taxon>
        <taxon>Platyhelminthes</taxon>
        <taxon>Trematoda</taxon>
        <taxon>Digenea</taxon>
        <taxon>Plagiorchiida</taxon>
        <taxon>Echinostomata</taxon>
        <taxon>Echinostomatoidea</taxon>
        <taxon>Fasciolidae</taxon>
        <taxon>Fasciolopsis</taxon>
    </lineage>
</organism>
<reference evidence="1" key="1">
    <citation type="submission" date="2019-05" db="EMBL/GenBank/DDBJ databases">
        <title>Annotation for the trematode Fasciolopsis buski.</title>
        <authorList>
            <person name="Choi Y.-J."/>
        </authorList>
    </citation>
    <scope>NUCLEOTIDE SEQUENCE</scope>
    <source>
        <strain evidence="1">HT</strain>
        <tissue evidence="1">Whole worm</tissue>
    </source>
</reference>
<keyword evidence="2" id="KW-1185">Reference proteome</keyword>
<dbReference type="InterPro" id="IPR027844">
    <property type="entry name" value="INTS15"/>
</dbReference>
<evidence type="ECO:0000313" key="2">
    <source>
        <dbReference type="Proteomes" id="UP000728185"/>
    </source>
</evidence>
<comment type="caution">
    <text evidence="1">The sequence shown here is derived from an EMBL/GenBank/DDBJ whole genome shotgun (WGS) entry which is preliminary data.</text>
</comment>
<dbReference type="OrthoDB" id="6267635at2759"/>
<dbReference type="Proteomes" id="UP000728185">
    <property type="component" value="Unassembled WGS sequence"/>
</dbReference>
<dbReference type="EMBL" id="LUCM01008302">
    <property type="protein sequence ID" value="KAA0188637.1"/>
    <property type="molecule type" value="Genomic_DNA"/>
</dbReference>
<name>A0A8E0RUY1_9TREM</name>
<proteinExistence type="predicted"/>